<evidence type="ECO:0000313" key="2">
    <source>
        <dbReference type="Proteomes" id="UP000276829"/>
    </source>
</evidence>
<proteinExistence type="predicted"/>
<protein>
    <submittedName>
        <fullName evidence="1">Uncharacterized protein</fullName>
    </submittedName>
</protein>
<comment type="caution">
    <text evidence="1">The sequence shown here is derived from an EMBL/GenBank/DDBJ whole genome shotgun (WGS) entry which is preliminary data.</text>
</comment>
<name>A0A3M3GH85_PSESG</name>
<dbReference type="AlphaFoldDB" id="A0A3M3GH85"/>
<sequence length="40" mass="4478">MLSITAGVIPAWRRLTTRKLNVPGDRQAMLNWAARKKASV</sequence>
<dbReference type="EMBL" id="RBON01000050">
    <property type="protein sequence ID" value="RMM73647.1"/>
    <property type="molecule type" value="Genomic_DNA"/>
</dbReference>
<reference evidence="1 2" key="1">
    <citation type="submission" date="2018-08" db="EMBL/GenBank/DDBJ databases">
        <title>Recombination of ecologically and evolutionarily significant loci maintains genetic cohesion in the Pseudomonas syringae species complex.</title>
        <authorList>
            <person name="Dillon M."/>
            <person name="Thakur S."/>
            <person name="Almeida R.N.D."/>
            <person name="Weir B.S."/>
            <person name="Guttman D.S."/>
        </authorList>
    </citation>
    <scope>NUCLEOTIDE SEQUENCE [LARGE SCALE GENOMIC DNA]</scope>
    <source>
        <strain evidence="1 2">ICMP 4324</strain>
    </source>
</reference>
<evidence type="ECO:0000313" key="1">
    <source>
        <dbReference type="EMBL" id="RMM73647.1"/>
    </source>
</evidence>
<accession>A0A3M3GH85</accession>
<gene>
    <name evidence="1" type="ORF">ALQ73_102478</name>
</gene>
<organism evidence="1 2">
    <name type="scientific">Pseudomonas savastanoi pv. glycinea</name>
    <name type="common">Pseudomonas syringae pv. glycinea</name>
    <dbReference type="NCBI Taxonomy" id="318"/>
    <lineage>
        <taxon>Bacteria</taxon>
        <taxon>Pseudomonadati</taxon>
        <taxon>Pseudomonadota</taxon>
        <taxon>Gammaproteobacteria</taxon>
        <taxon>Pseudomonadales</taxon>
        <taxon>Pseudomonadaceae</taxon>
        <taxon>Pseudomonas</taxon>
    </lineage>
</organism>
<dbReference type="Proteomes" id="UP000276829">
    <property type="component" value="Unassembled WGS sequence"/>
</dbReference>